<dbReference type="PANTHER" id="PTHR30193">
    <property type="entry name" value="ABC TRANSPORTER PERMEASE PROTEIN"/>
    <property type="match status" value="1"/>
</dbReference>
<evidence type="ECO:0000256" key="4">
    <source>
        <dbReference type="ARBA" id="ARBA00022692"/>
    </source>
</evidence>
<dbReference type="GO" id="GO:0005886">
    <property type="term" value="C:plasma membrane"/>
    <property type="evidence" value="ECO:0007669"/>
    <property type="project" value="UniProtKB-SubCell"/>
</dbReference>
<dbReference type="CDD" id="cd06261">
    <property type="entry name" value="TM_PBP2"/>
    <property type="match status" value="1"/>
</dbReference>
<keyword evidence="6 7" id="KW-0472">Membrane</keyword>
<comment type="similarity">
    <text evidence="7">Belongs to the binding-protein-dependent transport system permease family.</text>
</comment>
<feature type="transmembrane region" description="Helical" evidence="7">
    <location>
        <begin position="211"/>
        <end position="236"/>
    </location>
</feature>
<dbReference type="Pfam" id="PF00528">
    <property type="entry name" value="BPD_transp_1"/>
    <property type="match status" value="1"/>
</dbReference>
<sequence>MQKQGYWGYIFTLPFVINVVVFLLFPIVFSTYISFTEWDLFNAPRWIGLDNWVRVLNKHEFWVSIRNVFMFALIFVPIQTIMAFVIAFMLNQAIRAKGLFRLFYFLPVVTPWIAGGVVWVWMFNYQYGVINWVLESIGLDPVKWIDSSNWLMVVSSIAIVQVWKGVGQSMIMILAGMQNVPKEVLEASQIDGANGWKQLTKVVFPMVTPMVYLVMILSTISAFQAFDVFLGLFGSITTGIPERNMVPNLLVYRDAFLLFKMGPASATAWLLFVIILGFTLFQKYFEKKWVHYD</sequence>
<dbReference type="AlphaFoldDB" id="A0A1R1B3C2"/>
<dbReference type="Gene3D" id="1.10.3720.10">
    <property type="entry name" value="MetI-like"/>
    <property type="match status" value="1"/>
</dbReference>
<dbReference type="RefSeq" id="WP_076322333.1">
    <property type="nucleotide sequence ID" value="NZ_BOSB01000004.1"/>
</dbReference>
<evidence type="ECO:0000256" key="1">
    <source>
        <dbReference type="ARBA" id="ARBA00004651"/>
    </source>
</evidence>
<feature type="domain" description="ABC transmembrane type-1" evidence="8">
    <location>
        <begin position="65"/>
        <end position="282"/>
    </location>
</feature>
<keyword evidence="2 7" id="KW-0813">Transport</keyword>
<evidence type="ECO:0000259" key="8">
    <source>
        <dbReference type="PROSITE" id="PS50928"/>
    </source>
</evidence>
<dbReference type="STRING" id="1401.BK123_10415"/>
<gene>
    <name evidence="9" type="ORF">BK123_10415</name>
</gene>
<keyword evidence="5 7" id="KW-1133">Transmembrane helix</keyword>
<evidence type="ECO:0000256" key="2">
    <source>
        <dbReference type="ARBA" id="ARBA00022448"/>
    </source>
</evidence>
<protein>
    <submittedName>
        <fullName evidence="9">ABC transporter permease</fullName>
    </submittedName>
</protein>
<dbReference type="EMBL" id="MRTF01000003">
    <property type="protein sequence ID" value="OME93660.1"/>
    <property type="molecule type" value="Genomic_DNA"/>
</dbReference>
<comment type="caution">
    <text evidence="9">The sequence shown here is derived from an EMBL/GenBank/DDBJ whole genome shotgun (WGS) entry which is preliminary data.</text>
</comment>
<feature type="transmembrane region" description="Helical" evidence="7">
    <location>
        <begin position="68"/>
        <end position="90"/>
    </location>
</feature>
<dbReference type="PANTHER" id="PTHR30193:SF37">
    <property type="entry name" value="INNER MEMBRANE ABC TRANSPORTER PERMEASE PROTEIN YCJO"/>
    <property type="match status" value="1"/>
</dbReference>
<proteinExistence type="inferred from homology"/>
<dbReference type="PROSITE" id="PS50928">
    <property type="entry name" value="ABC_TM1"/>
    <property type="match status" value="1"/>
</dbReference>
<dbReference type="OrthoDB" id="9788108at2"/>
<organism evidence="9 10">
    <name type="scientific">Paenibacillus lautus</name>
    <name type="common">Bacillus lautus</name>
    <dbReference type="NCBI Taxonomy" id="1401"/>
    <lineage>
        <taxon>Bacteria</taxon>
        <taxon>Bacillati</taxon>
        <taxon>Bacillota</taxon>
        <taxon>Bacilli</taxon>
        <taxon>Bacillales</taxon>
        <taxon>Paenibacillaceae</taxon>
        <taxon>Paenibacillus</taxon>
    </lineage>
</organism>
<evidence type="ECO:0000256" key="7">
    <source>
        <dbReference type="RuleBase" id="RU363032"/>
    </source>
</evidence>
<dbReference type="InterPro" id="IPR000515">
    <property type="entry name" value="MetI-like"/>
</dbReference>
<evidence type="ECO:0000313" key="9">
    <source>
        <dbReference type="EMBL" id="OME93660.1"/>
    </source>
</evidence>
<dbReference type="Proteomes" id="UP000187074">
    <property type="component" value="Unassembled WGS sequence"/>
</dbReference>
<keyword evidence="3" id="KW-1003">Cell membrane</keyword>
<evidence type="ECO:0000256" key="6">
    <source>
        <dbReference type="ARBA" id="ARBA00023136"/>
    </source>
</evidence>
<keyword evidence="4 7" id="KW-0812">Transmembrane</keyword>
<evidence type="ECO:0000256" key="3">
    <source>
        <dbReference type="ARBA" id="ARBA00022475"/>
    </source>
</evidence>
<accession>A0A1R1B3C2</accession>
<comment type="subcellular location">
    <subcellularLocation>
        <location evidence="1 7">Cell membrane</location>
        <topology evidence="1 7">Multi-pass membrane protein</topology>
    </subcellularLocation>
</comment>
<name>A0A1R1B3C2_PAELA</name>
<dbReference type="InterPro" id="IPR035906">
    <property type="entry name" value="MetI-like_sf"/>
</dbReference>
<dbReference type="SUPFAM" id="SSF161098">
    <property type="entry name" value="MetI-like"/>
    <property type="match status" value="1"/>
</dbReference>
<evidence type="ECO:0000256" key="5">
    <source>
        <dbReference type="ARBA" id="ARBA00022989"/>
    </source>
</evidence>
<feature type="transmembrane region" description="Helical" evidence="7">
    <location>
        <begin position="256"/>
        <end position="281"/>
    </location>
</feature>
<dbReference type="GO" id="GO:0055085">
    <property type="term" value="P:transmembrane transport"/>
    <property type="evidence" value="ECO:0007669"/>
    <property type="project" value="InterPro"/>
</dbReference>
<dbReference type="InterPro" id="IPR051393">
    <property type="entry name" value="ABC_transporter_permease"/>
</dbReference>
<evidence type="ECO:0000313" key="10">
    <source>
        <dbReference type="Proteomes" id="UP000187074"/>
    </source>
</evidence>
<feature type="transmembrane region" description="Helical" evidence="7">
    <location>
        <begin position="7"/>
        <end position="35"/>
    </location>
</feature>
<reference evidence="9 10" key="1">
    <citation type="submission" date="2016-11" db="EMBL/GenBank/DDBJ databases">
        <title>Paenibacillus species isolates.</title>
        <authorList>
            <person name="Beno S.M."/>
        </authorList>
    </citation>
    <scope>NUCLEOTIDE SEQUENCE [LARGE SCALE GENOMIC DNA]</scope>
    <source>
        <strain evidence="9 10">FSL F4-0100</strain>
    </source>
</reference>
<feature type="transmembrane region" description="Helical" evidence="7">
    <location>
        <begin position="102"/>
        <end position="124"/>
    </location>
</feature>